<evidence type="ECO:0000256" key="2">
    <source>
        <dbReference type="ARBA" id="ARBA00022630"/>
    </source>
</evidence>
<dbReference type="CDD" id="cd02801">
    <property type="entry name" value="DUS_like_FMN"/>
    <property type="match status" value="1"/>
</dbReference>
<dbReference type="AlphaFoldDB" id="A0A4P9XYS0"/>
<dbReference type="PROSITE" id="PS01136">
    <property type="entry name" value="UPF0034"/>
    <property type="match status" value="1"/>
</dbReference>
<keyword evidence="5 9" id="KW-0819">tRNA processing</keyword>
<feature type="binding site" evidence="11">
    <location>
        <begin position="244"/>
        <end position="245"/>
    </location>
    <ligand>
        <name>FMN</name>
        <dbReference type="ChEBI" id="CHEBI:58210"/>
    </ligand>
</feature>
<organism evidence="13 14">
    <name type="scientific">Piptocephalis cylindrospora</name>
    <dbReference type="NCBI Taxonomy" id="1907219"/>
    <lineage>
        <taxon>Eukaryota</taxon>
        <taxon>Fungi</taxon>
        <taxon>Fungi incertae sedis</taxon>
        <taxon>Zoopagomycota</taxon>
        <taxon>Zoopagomycotina</taxon>
        <taxon>Zoopagomycetes</taxon>
        <taxon>Zoopagales</taxon>
        <taxon>Piptocephalidaceae</taxon>
        <taxon>Piptocephalis</taxon>
    </lineage>
</organism>
<evidence type="ECO:0000256" key="3">
    <source>
        <dbReference type="ARBA" id="ARBA00022643"/>
    </source>
</evidence>
<dbReference type="PANTHER" id="PTHR45936:SF1">
    <property type="entry name" value="TRNA-DIHYDROURIDINE(20) SYNTHASE [NAD(P)+]-LIKE"/>
    <property type="match status" value="1"/>
</dbReference>
<dbReference type="GO" id="GO:0050660">
    <property type="term" value="F:flavin adenine dinucleotide binding"/>
    <property type="evidence" value="ECO:0007669"/>
    <property type="project" value="InterPro"/>
</dbReference>
<comment type="cofactor">
    <cofactor evidence="1 9 11">
        <name>FMN</name>
        <dbReference type="ChEBI" id="CHEBI:58210"/>
    </cofactor>
</comment>
<evidence type="ECO:0000256" key="9">
    <source>
        <dbReference type="PIRNR" id="PIRNR006621"/>
    </source>
</evidence>
<dbReference type="Pfam" id="PF01207">
    <property type="entry name" value="Dus"/>
    <property type="match status" value="1"/>
</dbReference>
<dbReference type="GO" id="GO:0006397">
    <property type="term" value="P:mRNA processing"/>
    <property type="evidence" value="ECO:0007669"/>
    <property type="project" value="UniProtKB-KW"/>
</dbReference>
<keyword evidence="4" id="KW-0507">mRNA processing</keyword>
<dbReference type="InterPro" id="IPR018517">
    <property type="entry name" value="tRNA_hU_synthase_CS"/>
</dbReference>
<proteinExistence type="inferred from homology"/>
<dbReference type="SUPFAM" id="SSF51395">
    <property type="entry name" value="FMN-linked oxidoreductases"/>
    <property type="match status" value="1"/>
</dbReference>
<evidence type="ECO:0000256" key="5">
    <source>
        <dbReference type="ARBA" id="ARBA00022694"/>
    </source>
</evidence>
<dbReference type="GO" id="GO:0005737">
    <property type="term" value="C:cytoplasm"/>
    <property type="evidence" value="ECO:0007669"/>
    <property type="project" value="TreeGrafter"/>
</dbReference>
<dbReference type="EMBL" id="KZ988818">
    <property type="protein sequence ID" value="RKP11547.1"/>
    <property type="molecule type" value="Genomic_DNA"/>
</dbReference>
<dbReference type="PANTHER" id="PTHR45936">
    <property type="entry name" value="TRNA-DIHYDROURIDINE(20) SYNTHASE [NAD(P)+]-LIKE"/>
    <property type="match status" value="1"/>
</dbReference>
<evidence type="ECO:0000259" key="12">
    <source>
        <dbReference type="Pfam" id="PF01207"/>
    </source>
</evidence>
<dbReference type="OrthoDB" id="10262250at2759"/>
<keyword evidence="3 9" id="KW-0288">FMN</keyword>
<evidence type="ECO:0000256" key="7">
    <source>
        <dbReference type="ARBA" id="ARBA00048342"/>
    </source>
</evidence>
<feature type="active site" description="Proton donor" evidence="10">
    <location>
        <position position="121"/>
    </location>
</feature>
<dbReference type="Proteomes" id="UP000267251">
    <property type="component" value="Unassembled WGS sequence"/>
</dbReference>
<evidence type="ECO:0000256" key="11">
    <source>
        <dbReference type="PIRSR" id="PIRSR006621-2"/>
    </source>
</evidence>
<dbReference type="Gene3D" id="3.20.20.70">
    <property type="entry name" value="Aldolase class I"/>
    <property type="match status" value="1"/>
</dbReference>
<evidence type="ECO:0000256" key="6">
    <source>
        <dbReference type="ARBA" id="ARBA00023002"/>
    </source>
</evidence>
<dbReference type="GO" id="GO:0106414">
    <property type="term" value="F:mRNA dihydrouridine synthase activity"/>
    <property type="evidence" value="ECO:0007669"/>
    <property type="project" value="RHEA"/>
</dbReference>
<feature type="binding site" evidence="11">
    <location>
        <begin position="26"/>
        <end position="28"/>
    </location>
    <ligand>
        <name>FMN</name>
        <dbReference type="ChEBI" id="CHEBI:58210"/>
    </ligand>
</feature>
<evidence type="ECO:0000256" key="1">
    <source>
        <dbReference type="ARBA" id="ARBA00001917"/>
    </source>
</evidence>
<comment type="catalytic activity">
    <reaction evidence="7">
        <text>a 5,6-dihydrouridine in mRNA + NAD(+) = a uridine in mRNA + NADH + H(+)</text>
        <dbReference type="Rhea" id="RHEA:69851"/>
        <dbReference type="Rhea" id="RHEA-COMP:14658"/>
        <dbReference type="Rhea" id="RHEA-COMP:17789"/>
        <dbReference type="ChEBI" id="CHEBI:15378"/>
        <dbReference type="ChEBI" id="CHEBI:57540"/>
        <dbReference type="ChEBI" id="CHEBI:57945"/>
        <dbReference type="ChEBI" id="CHEBI:65315"/>
        <dbReference type="ChEBI" id="CHEBI:74443"/>
    </reaction>
    <physiologicalReaction direction="right-to-left" evidence="7">
        <dbReference type="Rhea" id="RHEA:69853"/>
    </physiologicalReaction>
</comment>
<comment type="function">
    <text evidence="9">Catalyzes the synthesis of dihydrouridine, a modified base found in the D-loop of most tRNAs.</text>
</comment>
<feature type="binding site" evidence="11">
    <location>
        <position position="92"/>
    </location>
    <ligand>
        <name>FMN</name>
        <dbReference type="ChEBI" id="CHEBI:58210"/>
    </ligand>
</feature>
<comment type="catalytic activity">
    <reaction evidence="8">
        <text>a 5,6-dihydrouridine in mRNA + NADP(+) = a uridine in mRNA + NADPH + H(+)</text>
        <dbReference type="Rhea" id="RHEA:69855"/>
        <dbReference type="Rhea" id="RHEA-COMP:14658"/>
        <dbReference type="Rhea" id="RHEA-COMP:17789"/>
        <dbReference type="ChEBI" id="CHEBI:15378"/>
        <dbReference type="ChEBI" id="CHEBI:57783"/>
        <dbReference type="ChEBI" id="CHEBI:58349"/>
        <dbReference type="ChEBI" id="CHEBI:65315"/>
        <dbReference type="ChEBI" id="CHEBI:74443"/>
    </reaction>
    <physiologicalReaction direction="right-to-left" evidence="8">
        <dbReference type="Rhea" id="RHEA:69857"/>
    </physiologicalReaction>
</comment>
<evidence type="ECO:0000313" key="14">
    <source>
        <dbReference type="Proteomes" id="UP000267251"/>
    </source>
</evidence>
<name>A0A4P9XYS0_9FUNG</name>
<dbReference type="PIRSF" id="PIRSF006621">
    <property type="entry name" value="Dus"/>
    <property type="match status" value="1"/>
</dbReference>
<dbReference type="InterPro" id="IPR035587">
    <property type="entry name" value="DUS-like_FMN-bd"/>
</dbReference>
<dbReference type="InterPro" id="IPR052582">
    <property type="entry name" value="tRNA-DUS-like"/>
</dbReference>
<keyword evidence="14" id="KW-1185">Reference proteome</keyword>
<accession>A0A4P9XYS0</accession>
<feature type="domain" description="DUS-like FMN-binding" evidence="12">
    <location>
        <begin position="23"/>
        <end position="289"/>
    </location>
</feature>
<evidence type="ECO:0000313" key="13">
    <source>
        <dbReference type="EMBL" id="RKP11547.1"/>
    </source>
</evidence>
<gene>
    <name evidence="13" type="ORF">BJ684DRAFT_12772</name>
</gene>
<keyword evidence="11" id="KW-0547">Nucleotide-binding</keyword>
<feature type="binding site" evidence="11">
    <location>
        <position position="188"/>
    </location>
    <ligand>
        <name>FMN</name>
        <dbReference type="ChEBI" id="CHEBI:58210"/>
    </ligand>
</feature>
<keyword evidence="2 9" id="KW-0285">Flavoprotein</keyword>
<comment type="similarity">
    <text evidence="9">Belongs to the dus family.</text>
</comment>
<dbReference type="EC" id="1.3.1.-" evidence="9"/>
<protein>
    <recommendedName>
        <fullName evidence="9">tRNA-dihydrouridine synthase</fullName>
        <ecNumber evidence="9">1.3.1.-</ecNumber>
    </recommendedName>
</protein>
<dbReference type="GO" id="GO:0017150">
    <property type="term" value="F:tRNA dihydrouridine synthase activity"/>
    <property type="evidence" value="ECO:0007669"/>
    <property type="project" value="InterPro"/>
</dbReference>
<evidence type="ECO:0000256" key="4">
    <source>
        <dbReference type="ARBA" id="ARBA00022664"/>
    </source>
</evidence>
<dbReference type="InterPro" id="IPR001269">
    <property type="entry name" value="DUS_fam"/>
</dbReference>
<evidence type="ECO:0000256" key="10">
    <source>
        <dbReference type="PIRSR" id="PIRSR006621-1"/>
    </source>
</evidence>
<reference evidence="14" key="1">
    <citation type="journal article" date="2018" name="Nat. Microbiol.">
        <title>Leveraging single-cell genomics to expand the fungal tree of life.</title>
        <authorList>
            <person name="Ahrendt S.R."/>
            <person name="Quandt C.A."/>
            <person name="Ciobanu D."/>
            <person name="Clum A."/>
            <person name="Salamov A."/>
            <person name="Andreopoulos B."/>
            <person name="Cheng J.F."/>
            <person name="Woyke T."/>
            <person name="Pelin A."/>
            <person name="Henrissat B."/>
            <person name="Reynolds N.K."/>
            <person name="Benny G.L."/>
            <person name="Smith M.E."/>
            <person name="James T.Y."/>
            <person name="Grigoriev I.V."/>
        </authorList>
    </citation>
    <scope>NUCLEOTIDE SEQUENCE [LARGE SCALE GENOMIC DNA]</scope>
</reference>
<sequence length="317" mass="35467">MTPDPEKCGLAARDYERFRNRLILAPMVRTGSLPLRLLALEYGADLVYSPEMVDLRLAECVRRVDGKIDSWRSNGHQSLVTHPVEKSRLTLQLGTANADTALQAALVARQDISAVDVNCGCPERFSLQGGMGAALLQDPDRLVKILCTLVQGLDIPVTCKIRLLPGQPETLALCRRLAATGISALAVHLRTRDERPRHPAHWDRLEEIVQALHPMPVILNGDVMLPKDVERARRTTGASSVMIARGAQVNVSIFRVNQDATAGLLPEMDVVRAFLSRCLMLDNRFPNTKYILMQMYQQTKSDTFVQLQRSKTHERMW</sequence>
<evidence type="ECO:0000256" key="8">
    <source>
        <dbReference type="ARBA" id="ARBA00049447"/>
    </source>
</evidence>
<feature type="binding site" evidence="11">
    <location>
        <position position="160"/>
    </location>
    <ligand>
        <name>FMN</name>
        <dbReference type="ChEBI" id="CHEBI:58210"/>
    </ligand>
</feature>
<dbReference type="InterPro" id="IPR013785">
    <property type="entry name" value="Aldolase_TIM"/>
</dbReference>
<keyword evidence="6 9" id="KW-0560">Oxidoreductase</keyword>